<organism evidence="1 2">
    <name type="scientific">Phytophthora rubi</name>
    <dbReference type="NCBI Taxonomy" id="129364"/>
    <lineage>
        <taxon>Eukaryota</taxon>
        <taxon>Sar</taxon>
        <taxon>Stramenopiles</taxon>
        <taxon>Oomycota</taxon>
        <taxon>Peronosporomycetes</taxon>
        <taxon>Peronosporales</taxon>
        <taxon>Peronosporaceae</taxon>
        <taxon>Phytophthora</taxon>
    </lineage>
</organism>
<sequence>MTDDDQVDALLADVARFLVKSDTSSAFVQATPLKSNPDSLLV</sequence>
<gene>
    <name evidence="1" type="ORF">PR003_g34527</name>
</gene>
<dbReference type="AlphaFoldDB" id="A0A6A4AMX9"/>
<reference evidence="1 2" key="1">
    <citation type="submission" date="2018-08" db="EMBL/GenBank/DDBJ databases">
        <title>Genomic investigation of the strawberry pathogen Phytophthora fragariae indicates pathogenicity is determined by transcriptional variation in three key races.</title>
        <authorList>
            <person name="Adams T.M."/>
            <person name="Armitage A.D."/>
            <person name="Sobczyk M.K."/>
            <person name="Bates H.J."/>
            <person name="Dunwell J.M."/>
            <person name="Nellist C.F."/>
            <person name="Harrison R.J."/>
        </authorList>
    </citation>
    <scope>NUCLEOTIDE SEQUENCE [LARGE SCALE GENOMIC DNA]</scope>
    <source>
        <strain evidence="1 2">SCRP333</strain>
    </source>
</reference>
<feature type="non-terminal residue" evidence="1">
    <location>
        <position position="42"/>
    </location>
</feature>
<evidence type="ECO:0000313" key="1">
    <source>
        <dbReference type="EMBL" id="KAE9260063.1"/>
    </source>
</evidence>
<evidence type="ECO:0000313" key="2">
    <source>
        <dbReference type="Proteomes" id="UP000434957"/>
    </source>
</evidence>
<keyword evidence="2" id="KW-1185">Reference proteome</keyword>
<name>A0A6A4AMX9_9STRA</name>
<dbReference type="Proteomes" id="UP000434957">
    <property type="component" value="Unassembled WGS sequence"/>
</dbReference>
<comment type="caution">
    <text evidence="1">The sequence shown here is derived from an EMBL/GenBank/DDBJ whole genome shotgun (WGS) entry which is preliminary data.</text>
</comment>
<accession>A0A6A4AMX9</accession>
<dbReference type="EMBL" id="QXFT01011632">
    <property type="protein sequence ID" value="KAE9260063.1"/>
    <property type="molecule type" value="Genomic_DNA"/>
</dbReference>
<protein>
    <submittedName>
        <fullName evidence="1">Uncharacterized protein</fullName>
    </submittedName>
</protein>
<proteinExistence type="predicted"/>